<sequence length="480" mass="52810">MNYTTGVAALVTVLALSWITRRRSTIRTIVGPPSPSWIFGNMLQLLISPEYGDYEFNWGKMYGPVYRIKGCLGNTQRLKLIMCAGEDHRQLRAFLNPAFAAAAVRQYQAVFTSVAQRITERLDLCEAPSVDVCPLLCDATLSSISEALFGCPVEDLNADFVEGNSHILELTSTQSASHILFDGIGSRLPGWFLRHSLYLPIKSFNVIRAQLNLAQSQGWRLVSEKAEAAKQGLELEGDIDTVNSSASDSRSIREEDIVAQTPLMTVAGQDTTAKTLAFGLIELAKNPQFQESLRAEIHAALQVGTVHGNISYDSMPLLNAFIKESLRMYPALPIADRMASEDVVIPLSQSVATTNGKRVTQIHIRKGELVTLALASYQRIESRWGADADKFRPSRWLDGTVYQGEAVGPYGNLLSFLGGPRMCLGWRFAVFEMQVFLCELVGKFSFSLPAGHSAKVKFANTLLPTDAHGNKCALLCVDRI</sequence>
<evidence type="ECO:0000256" key="1">
    <source>
        <dbReference type="ARBA" id="ARBA00001971"/>
    </source>
</evidence>
<comment type="caution">
    <text evidence="15">The sequence shown here is derived from an EMBL/GenBank/DDBJ whole genome shotgun (WGS) entry which is preliminary data.</text>
</comment>
<evidence type="ECO:0000256" key="12">
    <source>
        <dbReference type="ARBA" id="ARBA00023136"/>
    </source>
</evidence>
<dbReference type="Pfam" id="PF00067">
    <property type="entry name" value="p450"/>
    <property type="match status" value="1"/>
</dbReference>
<keyword evidence="10 13" id="KW-0408">Iron</keyword>
<evidence type="ECO:0000256" key="14">
    <source>
        <dbReference type="SAM" id="SignalP"/>
    </source>
</evidence>
<reference evidence="15" key="1">
    <citation type="submission" date="2023-03" db="EMBL/GenBank/DDBJ databases">
        <title>Massive genome expansion in bonnet fungi (Mycena s.s.) driven by repeated elements and novel gene families across ecological guilds.</title>
        <authorList>
            <consortium name="Lawrence Berkeley National Laboratory"/>
            <person name="Harder C.B."/>
            <person name="Miyauchi S."/>
            <person name="Viragh M."/>
            <person name="Kuo A."/>
            <person name="Thoen E."/>
            <person name="Andreopoulos B."/>
            <person name="Lu D."/>
            <person name="Skrede I."/>
            <person name="Drula E."/>
            <person name="Henrissat B."/>
            <person name="Morin E."/>
            <person name="Kohler A."/>
            <person name="Barry K."/>
            <person name="LaButti K."/>
            <person name="Morin E."/>
            <person name="Salamov A."/>
            <person name="Lipzen A."/>
            <person name="Mereny Z."/>
            <person name="Hegedus B."/>
            <person name="Baldrian P."/>
            <person name="Stursova M."/>
            <person name="Weitz H."/>
            <person name="Taylor A."/>
            <person name="Grigoriev I.V."/>
            <person name="Nagy L.G."/>
            <person name="Martin F."/>
            <person name="Kauserud H."/>
        </authorList>
    </citation>
    <scope>NUCLEOTIDE SEQUENCE</scope>
    <source>
        <strain evidence="15">9144</strain>
    </source>
</reference>
<dbReference type="InterPro" id="IPR050121">
    <property type="entry name" value="Cytochrome_P450_monoxygenase"/>
</dbReference>
<evidence type="ECO:0000313" key="15">
    <source>
        <dbReference type="EMBL" id="KAJ7206615.1"/>
    </source>
</evidence>
<name>A0AAD6VDL5_9AGAR</name>
<evidence type="ECO:0000256" key="10">
    <source>
        <dbReference type="ARBA" id="ARBA00023004"/>
    </source>
</evidence>
<dbReference type="PRINTS" id="PR00385">
    <property type="entry name" value="P450"/>
</dbReference>
<keyword evidence="16" id="KW-1185">Reference proteome</keyword>
<keyword evidence="7 13" id="KW-0479">Metal-binding</keyword>
<feature type="chain" id="PRO_5041953526" evidence="14">
    <location>
        <begin position="26"/>
        <end position="480"/>
    </location>
</feature>
<evidence type="ECO:0000313" key="16">
    <source>
        <dbReference type="Proteomes" id="UP001219525"/>
    </source>
</evidence>
<dbReference type="GO" id="GO:0020037">
    <property type="term" value="F:heme binding"/>
    <property type="evidence" value="ECO:0007669"/>
    <property type="project" value="InterPro"/>
</dbReference>
<accession>A0AAD6VDL5</accession>
<dbReference type="GO" id="GO:0004497">
    <property type="term" value="F:monooxygenase activity"/>
    <property type="evidence" value="ECO:0007669"/>
    <property type="project" value="UniProtKB-KW"/>
</dbReference>
<feature type="binding site" description="axial binding residue" evidence="13">
    <location>
        <position position="423"/>
    </location>
    <ligand>
        <name>heme</name>
        <dbReference type="ChEBI" id="CHEBI:30413"/>
    </ligand>
    <ligandPart>
        <name>Fe</name>
        <dbReference type="ChEBI" id="CHEBI:18248"/>
    </ligandPart>
</feature>
<comment type="pathway">
    <text evidence="3">Secondary metabolite biosynthesis; terpenoid biosynthesis.</text>
</comment>
<dbReference type="AlphaFoldDB" id="A0AAD6VDL5"/>
<dbReference type="InterPro" id="IPR002401">
    <property type="entry name" value="Cyt_P450_E_grp-I"/>
</dbReference>
<dbReference type="GO" id="GO:0016020">
    <property type="term" value="C:membrane"/>
    <property type="evidence" value="ECO:0007669"/>
    <property type="project" value="UniProtKB-SubCell"/>
</dbReference>
<keyword evidence="6" id="KW-0812">Transmembrane</keyword>
<keyword evidence="14" id="KW-0732">Signal</keyword>
<comment type="subcellular location">
    <subcellularLocation>
        <location evidence="2">Membrane</location>
    </subcellularLocation>
</comment>
<evidence type="ECO:0000256" key="13">
    <source>
        <dbReference type="PIRSR" id="PIRSR602401-1"/>
    </source>
</evidence>
<dbReference type="SUPFAM" id="SSF48264">
    <property type="entry name" value="Cytochrome P450"/>
    <property type="match status" value="1"/>
</dbReference>
<dbReference type="PRINTS" id="PR00463">
    <property type="entry name" value="EP450I"/>
</dbReference>
<keyword evidence="9" id="KW-0560">Oxidoreductase</keyword>
<dbReference type="InterPro" id="IPR036396">
    <property type="entry name" value="Cyt_P450_sf"/>
</dbReference>
<feature type="signal peptide" evidence="14">
    <location>
        <begin position="1"/>
        <end position="25"/>
    </location>
</feature>
<evidence type="ECO:0000256" key="6">
    <source>
        <dbReference type="ARBA" id="ARBA00022692"/>
    </source>
</evidence>
<keyword evidence="8" id="KW-1133">Transmembrane helix</keyword>
<dbReference type="GO" id="GO:0016705">
    <property type="term" value="F:oxidoreductase activity, acting on paired donors, with incorporation or reduction of molecular oxygen"/>
    <property type="evidence" value="ECO:0007669"/>
    <property type="project" value="InterPro"/>
</dbReference>
<keyword evidence="5 13" id="KW-0349">Heme</keyword>
<evidence type="ECO:0000256" key="7">
    <source>
        <dbReference type="ARBA" id="ARBA00022723"/>
    </source>
</evidence>
<evidence type="ECO:0000256" key="3">
    <source>
        <dbReference type="ARBA" id="ARBA00004721"/>
    </source>
</evidence>
<comment type="cofactor">
    <cofactor evidence="1 13">
        <name>heme</name>
        <dbReference type="ChEBI" id="CHEBI:30413"/>
    </cofactor>
</comment>
<keyword evidence="12" id="KW-0472">Membrane</keyword>
<evidence type="ECO:0000256" key="8">
    <source>
        <dbReference type="ARBA" id="ARBA00022989"/>
    </source>
</evidence>
<evidence type="ECO:0000256" key="2">
    <source>
        <dbReference type="ARBA" id="ARBA00004370"/>
    </source>
</evidence>
<protein>
    <submittedName>
        <fullName evidence="15">Cytochrome P450</fullName>
    </submittedName>
</protein>
<dbReference type="PANTHER" id="PTHR24305">
    <property type="entry name" value="CYTOCHROME P450"/>
    <property type="match status" value="1"/>
</dbReference>
<gene>
    <name evidence="15" type="ORF">GGX14DRAFT_637698</name>
</gene>
<dbReference type="InterPro" id="IPR001128">
    <property type="entry name" value="Cyt_P450"/>
</dbReference>
<dbReference type="PANTHER" id="PTHR24305:SF166">
    <property type="entry name" value="CYTOCHROME P450 12A4, MITOCHONDRIAL-RELATED"/>
    <property type="match status" value="1"/>
</dbReference>
<evidence type="ECO:0000256" key="9">
    <source>
        <dbReference type="ARBA" id="ARBA00023002"/>
    </source>
</evidence>
<dbReference type="GO" id="GO:0005506">
    <property type="term" value="F:iron ion binding"/>
    <property type="evidence" value="ECO:0007669"/>
    <property type="project" value="InterPro"/>
</dbReference>
<evidence type="ECO:0000256" key="5">
    <source>
        <dbReference type="ARBA" id="ARBA00022617"/>
    </source>
</evidence>
<dbReference type="EMBL" id="JARJCW010000039">
    <property type="protein sequence ID" value="KAJ7206615.1"/>
    <property type="molecule type" value="Genomic_DNA"/>
</dbReference>
<proteinExistence type="inferred from homology"/>
<organism evidence="15 16">
    <name type="scientific">Mycena pura</name>
    <dbReference type="NCBI Taxonomy" id="153505"/>
    <lineage>
        <taxon>Eukaryota</taxon>
        <taxon>Fungi</taxon>
        <taxon>Dikarya</taxon>
        <taxon>Basidiomycota</taxon>
        <taxon>Agaricomycotina</taxon>
        <taxon>Agaricomycetes</taxon>
        <taxon>Agaricomycetidae</taxon>
        <taxon>Agaricales</taxon>
        <taxon>Marasmiineae</taxon>
        <taxon>Mycenaceae</taxon>
        <taxon>Mycena</taxon>
    </lineage>
</organism>
<evidence type="ECO:0000256" key="11">
    <source>
        <dbReference type="ARBA" id="ARBA00023033"/>
    </source>
</evidence>
<dbReference type="Gene3D" id="1.10.630.10">
    <property type="entry name" value="Cytochrome P450"/>
    <property type="match status" value="1"/>
</dbReference>
<evidence type="ECO:0000256" key="4">
    <source>
        <dbReference type="ARBA" id="ARBA00010617"/>
    </source>
</evidence>
<dbReference type="Proteomes" id="UP001219525">
    <property type="component" value="Unassembled WGS sequence"/>
</dbReference>
<keyword evidence="11" id="KW-0503">Monooxygenase</keyword>
<comment type="similarity">
    <text evidence="4">Belongs to the cytochrome P450 family.</text>
</comment>